<dbReference type="CDD" id="cd21109">
    <property type="entry name" value="SPASM"/>
    <property type="match status" value="1"/>
</dbReference>
<evidence type="ECO:0000256" key="2">
    <source>
        <dbReference type="ARBA" id="ARBA00022723"/>
    </source>
</evidence>
<dbReference type="EMBL" id="UINC01012290">
    <property type="protein sequence ID" value="SVA53759.1"/>
    <property type="molecule type" value="Genomic_DNA"/>
</dbReference>
<dbReference type="InterPro" id="IPR007197">
    <property type="entry name" value="rSAM"/>
</dbReference>
<dbReference type="CDD" id="cd01335">
    <property type="entry name" value="Radical_SAM"/>
    <property type="match status" value="1"/>
</dbReference>
<dbReference type="InterPro" id="IPR023885">
    <property type="entry name" value="4Fe4S-binding_SPASM_dom"/>
</dbReference>
<reference evidence="6" key="1">
    <citation type="submission" date="2018-05" db="EMBL/GenBank/DDBJ databases">
        <authorList>
            <person name="Lanie J.A."/>
            <person name="Ng W.-L."/>
            <person name="Kazmierczak K.M."/>
            <person name="Andrzejewski T.M."/>
            <person name="Davidsen T.M."/>
            <person name="Wayne K.J."/>
            <person name="Tettelin H."/>
            <person name="Glass J.I."/>
            <person name="Rusch D."/>
            <person name="Podicherti R."/>
            <person name="Tsui H.-C.T."/>
            <person name="Winkler M.E."/>
        </authorList>
    </citation>
    <scope>NUCLEOTIDE SEQUENCE</scope>
</reference>
<evidence type="ECO:0000259" key="5">
    <source>
        <dbReference type="Pfam" id="PF13186"/>
    </source>
</evidence>
<dbReference type="InterPro" id="IPR013785">
    <property type="entry name" value="Aldolase_TIM"/>
</dbReference>
<dbReference type="PANTHER" id="PTHR11228">
    <property type="entry name" value="RADICAL SAM DOMAIN PROTEIN"/>
    <property type="match status" value="1"/>
</dbReference>
<dbReference type="SFLD" id="SFLDG01067">
    <property type="entry name" value="SPASM/twitch_domain_containing"/>
    <property type="match status" value="1"/>
</dbReference>
<accession>A0A381WMK8</accession>
<keyword evidence="1" id="KW-0949">S-adenosyl-L-methionine</keyword>
<evidence type="ECO:0000313" key="6">
    <source>
        <dbReference type="EMBL" id="SVA53759.1"/>
    </source>
</evidence>
<feature type="domain" description="4Fe4S-binding SPASM" evidence="5">
    <location>
        <begin position="23"/>
        <end position="82"/>
    </location>
</feature>
<dbReference type="Pfam" id="PF13186">
    <property type="entry name" value="SPASM"/>
    <property type="match status" value="1"/>
</dbReference>
<dbReference type="InterPro" id="IPR058240">
    <property type="entry name" value="rSAM_sf"/>
</dbReference>
<sequence length="376" mass="43401">MPKKVQDLTGLINVQKDLSSKYCKNFYTRLEVGSAGQVWMCCPHWLPPIIGNLFEEELEDIWNGPKAQALRNQMFDGNWEHCLHNVCPMIVSDKLPNKSDIANLPIVNEWEIEGLKNKSLTPYPYPVDIMFGTDKSCNLKCPSCRIEKIQLIQGSEYEKSKYLTNKLMAGILRIDPMQPVNIWVTGSGDPFGSKIYREMLQQINGNAHPKLGINLQTNGVMFTPKMYKSLHKIHSNLATCIVSLDAGTKHTYENFTRLGGHWDKLMKNLDFLNTKSVQGLKGFRLSFNFVVQSTNYKEMPEYIRLTRDRFPNSVRTAFSLILDWDTWTSQEYEKQCIWKTTHPEHEEFLEVLRSPEFKREHVNLGNLKSLYDLANA</sequence>
<keyword evidence="4" id="KW-0411">Iron-sulfur</keyword>
<proteinExistence type="predicted"/>
<keyword evidence="3" id="KW-0408">Iron</keyword>
<evidence type="ECO:0000256" key="4">
    <source>
        <dbReference type="ARBA" id="ARBA00023014"/>
    </source>
</evidence>
<dbReference type="GO" id="GO:0051536">
    <property type="term" value="F:iron-sulfur cluster binding"/>
    <property type="evidence" value="ECO:0007669"/>
    <property type="project" value="UniProtKB-KW"/>
</dbReference>
<dbReference type="GO" id="GO:0046872">
    <property type="term" value="F:metal ion binding"/>
    <property type="evidence" value="ECO:0007669"/>
    <property type="project" value="UniProtKB-KW"/>
</dbReference>
<protein>
    <recommendedName>
        <fullName evidence="5">4Fe4S-binding SPASM domain-containing protein</fullName>
    </recommendedName>
</protein>
<organism evidence="6">
    <name type="scientific">marine metagenome</name>
    <dbReference type="NCBI Taxonomy" id="408172"/>
    <lineage>
        <taxon>unclassified sequences</taxon>
        <taxon>metagenomes</taxon>
        <taxon>ecological metagenomes</taxon>
    </lineage>
</organism>
<dbReference type="PANTHER" id="PTHR11228:SF7">
    <property type="entry name" value="PQQA PEPTIDE CYCLASE"/>
    <property type="match status" value="1"/>
</dbReference>
<evidence type="ECO:0000256" key="3">
    <source>
        <dbReference type="ARBA" id="ARBA00023004"/>
    </source>
</evidence>
<dbReference type="GO" id="GO:0003824">
    <property type="term" value="F:catalytic activity"/>
    <property type="evidence" value="ECO:0007669"/>
    <property type="project" value="InterPro"/>
</dbReference>
<dbReference type="AlphaFoldDB" id="A0A381WMK8"/>
<gene>
    <name evidence="6" type="ORF">METZ01_LOCUS106613</name>
</gene>
<keyword evidence="2" id="KW-0479">Metal-binding</keyword>
<dbReference type="InterPro" id="IPR050377">
    <property type="entry name" value="Radical_SAM_PqqE_MftC-like"/>
</dbReference>
<dbReference type="SFLD" id="SFLDS00029">
    <property type="entry name" value="Radical_SAM"/>
    <property type="match status" value="1"/>
</dbReference>
<evidence type="ECO:0000256" key="1">
    <source>
        <dbReference type="ARBA" id="ARBA00022691"/>
    </source>
</evidence>
<dbReference type="SUPFAM" id="SSF102114">
    <property type="entry name" value="Radical SAM enzymes"/>
    <property type="match status" value="2"/>
</dbReference>
<name>A0A381WMK8_9ZZZZ</name>
<dbReference type="Gene3D" id="3.20.20.70">
    <property type="entry name" value="Aldolase class I"/>
    <property type="match status" value="2"/>
</dbReference>